<dbReference type="SMART" id="SM00217">
    <property type="entry name" value="WAP"/>
    <property type="match status" value="4"/>
</dbReference>
<evidence type="ECO:0000256" key="1">
    <source>
        <dbReference type="ARBA" id="ARBA00022690"/>
    </source>
</evidence>
<feature type="domain" description="WAP" evidence="3">
    <location>
        <begin position="245"/>
        <end position="288"/>
    </location>
</feature>
<dbReference type="Gene3D" id="4.10.75.10">
    <property type="entry name" value="Elafin-like"/>
    <property type="match status" value="4"/>
</dbReference>
<dbReference type="Pfam" id="PF00095">
    <property type="entry name" value="WAP"/>
    <property type="match status" value="4"/>
</dbReference>
<keyword evidence="4" id="KW-1185">Reference proteome</keyword>
<organism evidence="4 5">
    <name type="scientific">Vicugna pacos</name>
    <name type="common">Alpaca</name>
    <name type="synonym">Lama pacos</name>
    <dbReference type="NCBI Taxonomy" id="30538"/>
    <lineage>
        <taxon>Eukaryota</taxon>
        <taxon>Metazoa</taxon>
        <taxon>Chordata</taxon>
        <taxon>Craniata</taxon>
        <taxon>Vertebrata</taxon>
        <taxon>Euteleostomi</taxon>
        <taxon>Mammalia</taxon>
        <taxon>Eutheria</taxon>
        <taxon>Laurasiatheria</taxon>
        <taxon>Artiodactyla</taxon>
        <taxon>Tylopoda</taxon>
        <taxon>Camelidae</taxon>
        <taxon>Vicugna</taxon>
    </lineage>
</organism>
<accession>A0ABM5BVG9</accession>
<evidence type="ECO:0000256" key="2">
    <source>
        <dbReference type="SAM" id="MobiDB-lite"/>
    </source>
</evidence>
<feature type="region of interest" description="Disordered" evidence="2">
    <location>
        <begin position="1"/>
        <end position="47"/>
    </location>
</feature>
<dbReference type="PRINTS" id="PR00003">
    <property type="entry name" value="4DISULPHCORE"/>
</dbReference>
<reference evidence="5" key="1">
    <citation type="submission" date="2025-08" db="UniProtKB">
        <authorList>
            <consortium name="RefSeq"/>
        </authorList>
    </citation>
    <scope>IDENTIFICATION</scope>
</reference>
<dbReference type="CDD" id="cd00199">
    <property type="entry name" value="WAP"/>
    <property type="match status" value="1"/>
</dbReference>
<sequence>MAPPAPTTSARLCHRPESGPVTSLERAARRPRKRDAASSWVTRGTQPPRLALSQTLKSLECLGGRAVSRERPRLGCGLLGVQSRSVLWPGCPWRSAGQEEESRFPPAGVGEQRAAFRTVAPAFVFENEILICLALRPRNWMGVTRGPGNPTRGVKEGECPPDKNPCKELCQGDESCPAGQKCCSTGCGQLCQGGIPEGRKGDCPRVAQKQSCVKRCVTDEMCPGVKKCCAFGCSRICVIPIPKQKLEFEGECPADPLPCEELCDGDASCPQGHKCCSTGCGHACRGDIKGGRGGDCPNILVGLCIVSCRVDENCQAGEKCCKSGCGRFCVPPVLPPQLALNPNWTIRSDSELEIPGPSLS</sequence>
<dbReference type="SUPFAM" id="SSF57256">
    <property type="entry name" value="Elafin-like"/>
    <property type="match status" value="4"/>
</dbReference>
<evidence type="ECO:0000313" key="4">
    <source>
        <dbReference type="Proteomes" id="UP001652581"/>
    </source>
</evidence>
<feature type="domain" description="WAP" evidence="3">
    <location>
        <begin position="196"/>
        <end position="241"/>
    </location>
</feature>
<dbReference type="RefSeq" id="XP_072800399.1">
    <property type="nucleotide sequence ID" value="XM_072944298.1"/>
</dbReference>
<dbReference type="PANTHER" id="PTHR19441:SF97">
    <property type="entry name" value="WAP FOUR-DISULFIDE CORE DOMAIN PROTEIN 3"/>
    <property type="match status" value="1"/>
</dbReference>
<dbReference type="PROSITE" id="PS51390">
    <property type="entry name" value="WAP"/>
    <property type="match status" value="4"/>
</dbReference>
<protein>
    <submittedName>
        <fullName evidence="5">WAP four-disulfide core domain protein 3 isoform X1</fullName>
    </submittedName>
</protein>
<dbReference type="Proteomes" id="UP001652581">
    <property type="component" value="Chromosome 19"/>
</dbReference>
<proteinExistence type="predicted"/>
<dbReference type="InterPro" id="IPR036645">
    <property type="entry name" value="Elafin-like_sf"/>
</dbReference>
<evidence type="ECO:0000259" key="3">
    <source>
        <dbReference type="PROSITE" id="PS51390"/>
    </source>
</evidence>
<feature type="domain" description="WAP" evidence="3">
    <location>
        <begin position="289"/>
        <end position="333"/>
    </location>
</feature>
<evidence type="ECO:0000313" key="5">
    <source>
        <dbReference type="RefSeq" id="XP_072800399.1"/>
    </source>
</evidence>
<dbReference type="PANTHER" id="PTHR19441">
    <property type="entry name" value="WHEY ACDIC PROTEIN WAP"/>
    <property type="match status" value="1"/>
</dbReference>
<dbReference type="InterPro" id="IPR050514">
    <property type="entry name" value="WAP_four-disulfide_core"/>
</dbReference>
<keyword evidence="1" id="KW-0646">Protease inhibitor</keyword>
<dbReference type="InterPro" id="IPR008197">
    <property type="entry name" value="WAP_dom"/>
</dbReference>
<name>A0ABM5BVG9_VICPA</name>
<feature type="domain" description="WAP" evidence="3">
    <location>
        <begin position="152"/>
        <end position="195"/>
    </location>
</feature>
<dbReference type="GeneID" id="102537204"/>
<gene>
    <name evidence="5" type="primary">WFDC3</name>
</gene>